<feature type="transmembrane region" description="Helical" evidence="1">
    <location>
        <begin position="312"/>
        <end position="329"/>
    </location>
</feature>
<keyword evidence="1" id="KW-0812">Transmembrane</keyword>
<accession>A0A2H0NJC3</accession>
<evidence type="ECO:0008006" key="4">
    <source>
        <dbReference type="Google" id="ProtNLM"/>
    </source>
</evidence>
<evidence type="ECO:0000256" key="1">
    <source>
        <dbReference type="SAM" id="Phobius"/>
    </source>
</evidence>
<sequence>MRVLLEQKSIPMIKLNNKSDKYIFLVLLIFIIINISFYLFQKRDYFIQPFDMEKYDVIYEHSQYNVGKNEFVEYIDDPELYSLAGIKYIRFEDPSTINFELQPLTKYLFGLSILIFKNAIIIQIIIGLLLLFITFKISSCIFPYKSLSIIPSLLLSIDLLFKEQLVRSYLDLFQTLSIQTCFLFIFLSLKNLKYLPVVSVLLGIIALSKSFFVGLIVYITLLVYILLIKRKIIRKFLVNSVWSVLVYFFGYIIFFLNHDLKDFVLLHINIIKLYRSYVPEYPKGEIFRIIISGKWKKWYDDFSYKNVSTWSILWPAGLLSTLASIYLNFIKKNEYIALFLLWISFYLISISFKLVFPRYLLPVLPNLYIIFAYVVFNLYKKIKV</sequence>
<protein>
    <recommendedName>
        <fullName evidence="4">Glycosyltransferase RgtA/B/C/D-like domain-containing protein</fullName>
    </recommendedName>
</protein>
<feature type="transmembrane region" description="Helical" evidence="1">
    <location>
        <begin position="168"/>
        <end position="189"/>
    </location>
</feature>
<dbReference type="EMBL" id="PCWS01000008">
    <property type="protein sequence ID" value="PIR08940.1"/>
    <property type="molecule type" value="Genomic_DNA"/>
</dbReference>
<feature type="transmembrane region" description="Helical" evidence="1">
    <location>
        <begin position="107"/>
        <end position="135"/>
    </location>
</feature>
<keyword evidence="1" id="KW-0472">Membrane</keyword>
<comment type="caution">
    <text evidence="2">The sequence shown here is derived from an EMBL/GenBank/DDBJ whole genome shotgun (WGS) entry which is preliminary data.</text>
</comment>
<name>A0A2H0NJC3_9BACT</name>
<evidence type="ECO:0000313" key="3">
    <source>
        <dbReference type="Proteomes" id="UP000230707"/>
    </source>
</evidence>
<keyword evidence="1" id="KW-1133">Transmembrane helix</keyword>
<proteinExistence type="predicted"/>
<dbReference type="AlphaFoldDB" id="A0A2H0NJC3"/>
<gene>
    <name evidence="2" type="ORF">COV53_00330</name>
</gene>
<feature type="transmembrane region" description="Helical" evidence="1">
    <location>
        <begin position="236"/>
        <end position="256"/>
    </location>
</feature>
<evidence type="ECO:0000313" key="2">
    <source>
        <dbReference type="EMBL" id="PIR08940.1"/>
    </source>
</evidence>
<feature type="transmembrane region" description="Helical" evidence="1">
    <location>
        <begin position="201"/>
        <end position="227"/>
    </location>
</feature>
<organism evidence="2 3">
    <name type="scientific">Candidatus Gottesmanbacteria bacterium CG11_big_fil_rev_8_21_14_0_20_37_11</name>
    <dbReference type="NCBI Taxonomy" id="1974575"/>
    <lineage>
        <taxon>Bacteria</taxon>
        <taxon>Candidatus Gottesmaniibacteriota</taxon>
    </lineage>
</organism>
<dbReference type="Proteomes" id="UP000230707">
    <property type="component" value="Unassembled WGS sequence"/>
</dbReference>
<reference evidence="2 3" key="1">
    <citation type="submission" date="2017-09" db="EMBL/GenBank/DDBJ databases">
        <title>Depth-based differentiation of microbial function through sediment-hosted aquifers and enrichment of novel symbionts in the deep terrestrial subsurface.</title>
        <authorList>
            <person name="Probst A.J."/>
            <person name="Ladd B."/>
            <person name="Jarett J.K."/>
            <person name="Geller-Mcgrath D.E."/>
            <person name="Sieber C.M."/>
            <person name="Emerson J.B."/>
            <person name="Anantharaman K."/>
            <person name="Thomas B.C."/>
            <person name="Malmstrom R."/>
            <person name="Stieglmeier M."/>
            <person name="Klingl A."/>
            <person name="Woyke T."/>
            <person name="Ryan C.M."/>
            <person name="Banfield J.F."/>
        </authorList>
    </citation>
    <scope>NUCLEOTIDE SEQUENCE [LARGE SCALE GENOMIC DNA]</scope>
    <source>
        <strain evidence="2">CG11_big_fil_rev_8_21_14_0_20_37_11</strain>
    </source>
</reference>
<feature type="transmembrane region" description="Helical" evidence="1">
    <location>
        <begin position="336"/>
        <end position="356"/>
    </location>
</feature>
<feature type="transmembrane region" description="Helical" evidence="1">
    <location>
        <begin position="22"/>
        <end position="40"/>
    </location>
</feature>
<feature type="transmembrane region" description="Helical" evidence="1">
    <location>
        <begin position="362"/>
        <end position="379"/>
    </location>
</feature>